<protein>
    <recommendedName>
        <fullName evidence="3">Nas2 N-terminal domain-containing protein</fullName>
    </recommendedName>
</protein>
<sequence>MDASIKPEIRALMGQRDALEGEIAERMARLTAPGQPGMDEPLVDGEGYPRSDVDVYQVRLDRNRVICLTNDHKELTGRIERLVHELHAAARDASDANGAQPNGAPAGAGPMALDAPAAAAAAGGRQQAAAAGQQQAQPRGGREGEGEGPAEAGRQLGALRPFAVVDEVSEGSPAAEAGIQLGDQLCRFADVSASAGDELPLVASALQRHENAEIEAVFLRHGLPVRLALTPRRWAGRGLLGCHLRPLGQQQRGGR</sequence>
<evidence type="ECO:0000256" key="1">
    <source>
        <dbReference type="ARBA" id="ARBA00023186"/>
    </source>
</evidence>
<dbReference type="Pfam" id="PF18265">
    <property type="entry name" value="Nas2_N"/>
    <property type="match status" value="1"/>
</dbReference>
<organism evidence="4 5">
    <name type="scientific">Raphidocelis subcapitata</name>
    <dbReference type="NCBI Taxonomy" id="307507"/>
    <lineage>
        <taxon>Eukaryota</taxon>
        <taxon>Viridiplantae</taxon>
        <taxon>Chlorophyta</taxon>
        <taxon>core chlorophytes</taxon>
        <taxon>Chlorophyceae</taxon>
        <taxon>CS clade</taxon>
        <taxon>Sphaeropleales</taxon>
        <taxon>Selenastraceae</taxon>
        <taxon>Raphidocelis</taxon>
    </lineage>
</organism>
<dbReference type="PANTHER" id="PTHR12651:SF1">
    <property type="entry name" value="26S PROTEASOME NON-ATPASE REGULATORY SUBUNIT 9"/>
    <property type="match status" value="1"/>
</dbReference>
<dbReference type="Gene3D" id="6.10.140.1710">
    <property type="match status" value="1"/>
</dbReference>
<dbReference type="EMBL" id="BDRX01000125">
    <property type="protein sequence ID" value="GBF98459.1"/>
    <property type="molecule type" value="Genomic_DNA"/>
</dbReference>
<dbReference type="FunFam" id="2.30.42.10:FF:000107">
    <property type="entry name" value="26S proteasome non-ATPase regulatory subunit 9"/>
    <property type="match status" value="1"/>
</dbReference>
<evidence type="ECO:0000313" key="5">
    <source>
        <dbReference type="Proteomes" id="UP000247498"/>
    </source>
</evidence>
<dbReference type="InterPro" id="IPR036034">
    <property type="entry name" value="PDZ_sf"/>
</dbReference>
<accession>A0A2V0PFZ9</accession>
<dbReference type="OrthoDB" id="72325at2759"/>
<dbReference type="InParanoid" id="A0A2V0PFZ9"/>
<dbReference type="GO" id="GO:0070682">
    <property type="term" value="P:proteasome regulatory particle assembly"/>
    <property type="evidence" value="ECO:0007669"/>
    <property type="project" value="InterPro"/>
</dbReference>
<dbReference type="GO" id="GO:0005737">
    <property type="term" value="C:cytoplasm"/>
    <property type="evidence" value="ECO:0007669"/>
    <property type="project" value="TreeGrafter"/>
</dbReference>
<evidence type="ECO:0000259" key="3">
    <source>
        <dbReference type="Pfam" id="PF18265"/>
    </source>
</evidence>
<feature type="region of interest" description="Disordered" evidence="2">
    <location>
        <begin position="117"/>
        <end position="152"/>
    </location>
</feature>
<feature type="compositionally biased region" description="Low complexity" evidence="2">
    <location>
        <begin position="95"/>
        <end position="111"/>
    </location>
</feature>
<feature type="region of interest" description="Disordered" evidence="2">
    <location>
        <begin position="92"/>
        <end position="111"/>
    </location>
</feature>
<dbReference type="GO" id="GO:0005634">
    <property type="term" value="C:nucleus"/>
    <property type="evidence" value="ECO:0007669"/>
    <property type="project" value="TreeGrafter"/>
</dbReference>
<feature type="compositionally biased region" description="Low complexity" evidence="2">
    <location>
        <begin position="117"/>
        <end position="139"/>
    </location>
</feature>
<dbReference type="InterPro" id="IPR040815">
    <property type="entry name" value="Nas2_N"/>
</dbReference>
<evidence type="ECO:0000313" key="4">
    <source>
        <dbReference type="EMBL" id="GBF98459.1"/>
    </source>
</evidence>
<dbReference type="SUPFAM" id="SSF50156">
    <property type="entry name" value="PDZ domain-like"/>
    <property type="match status" value="1"/>
</dbReference>
<proteinExistence type="predicted"/>
<keyword evidence="5" id="KW-1185">Reference proteome</keyword>
<dbReference type="PANTHER" id="PTHR12651">
    <property type="entry name" value="26S PROTEASOME NON-ATPASE REGULATORY SUBUNIT 9"/>
    <property type="match status" value="1"/>
</dbReference>
<dbReference type="Proteomes" id="UP000247498">
    <property type="component" value="Unassembled WGS sequence"/>
</dbReference>
<evidence type="ECO:0000256" key="2">
    <source>
        <dbReference type="SAM" id="MobiDB-lite"/>
    </source>
</evidence>
<gene>
    <name evidence="4" type="ORF">Rsub_11104</name>
</gene>
<reference evidence="4 5" key="1">
    <citation type="journal article" date="2018" name="Sci. Rep.">
        <title>Raphidocelis subcapitata (=Pseudokirchneriella subcapitata) provides an insight into genome evolution and environmental adaptations in the Sphaeropleales.</title>
        <authorList>
            <person name="Suzuki S."/>
            <person name="Yamaguchi H."/>
            <person name="Nakajima N."/>
            <person name="Kawachi M."/>
        </authorList>
    </citation>
    <scope>NUCLEOTIDE SEQUENCE [LARGE SCALE GENOMIC DNA]</scope>
    <source>
        <strain evidence="4 5">NIES-35</strain>
    </source>
</reference>
<dbReference type="FunCoup" id="A0A2V0PFZ9">
    <property type="interactions" value="2107"/>
</dbReference>
<dbReference type="InterPro" id="IPR035269">
    <property type="entry name" value="PSMD9"/>
</dbReference>
<dbReference type="Gene3D" id="2.30.42.10">
    <property type="match status" value="1"/>
</dbReference>
<comment type="caution">
    <text evidence="4">The sequence shown here is derived from an EMBL/GenBank/DDBJ whole genome shotgun (WGS) entry which is preliminary data.</text>
</comment>
<feature type="domain" description="Nas2 N-terminal" evidence="3">
    <location>
        <begin position="10"/>
        <end position="88"/>
    </location>
</feature>
<name>A0A2V0PFZ9_9CHLO</name>
<keyword evidence="1" id="KW-0143">Chaperone</keyword>
<dbReference type="AlphaFoldDB" id="A0A2V0PFZ9"/>
<dbReference type="STRING" id="307507.A0A2V0PFZ9"/>